<keyword evidence="1" id="KW-0378">Hydrolase</keyword>
<feature type="domain" description="Serine hydrolase" evidence="3">
    <location>
        <begin position="10"/>
        <end position="258"/>
    </location>
</feature>
<evidence type="ECO:0000256" key="1">
    <source>
        <dbReference type="ARBA" id="ARBA00022801"/>
    </source>
</evidence>
<dbReference type="Proteomes" id="UP001276659">
    <property type="component" value="Unassembled WGS sequence"/>
</dbReference>
<dbReference type="InterPro" id="IPR029058">
    <property type="entry name" value="AB_hydrolase_fold"/>
</dbReference>
<dbReference type="Pfam" id="PF03959">
    <property type="entry name" value="FSH1"/>
    <property type="match status" value="1"/>
</dbReference>
<evidence type="ECO:0000313" key="4">
    <source>
        <dbReference type="EMBL" id="KAK3174041.1"/>
    </source>
</evidence>
<keyword evidence="5" id="KW-1185">Reference proteome</keyword>
<evidence type="ECO:0000256" key="2">
    <source>
        <dbReference type="SAM" id="MobiDB-lite"/>
    </source>
</evidence>
<gene>
    <name evidence="4" type="ORF">OEA41_001285</name>
</gene>
<dbReference type="PANTHER" id="PTHR48070">
    <property type="entry name" value="ESTERASE OVCA2"/>
    <property type="match status" value="1"/>
</dbReference>
<dbReference type="SUPFAM" id="SSF53474">
    <property type="entry name" value="alpha/beta-Hydrolases"/>
    <property type="match status" value="1"/>
</dbReference>
<proteinExistence type="predicted"/>
<feature type="compositionally biased region" description="Acidic residues" evidence="2">
    <location>
        <begin position="280"/>
        <end position="289"/>
    </location>
</feature>
<sequence>MSSTTTSSPTPLKILMLHGFTQSPSLFNAKTRALHKALTKAFPPTHYTLSLTYPCAPHKLPFADIPGFNPAALDMPISEAPDAYGWWRRRDHDDPREIVYEGLERGLDVVAACIRSEGPFDGVVGFSQGGAATGMVAALLEGRGRREGFEAAEKGGGIPYLESFLARGGDKGAVDGFVQGPLKFAVCYSGFRAPGKRYQGFYEPKIRTPLLHVLGQVDVVVDEVRGRQLVEACEGGEGRVVVHPGGHFVPSQKPWLDAVVGFVKECMEGTGTKGKGNEEERVEDMDVPF</sequence>
<dbReference type="GO" id="GO:0016787">
    <property type="term" value="F:hydrolase activity"/>
    <property type="evidence" value="ECO:0007669"/>
    <property type="project" value="UniProtKB-KW"/>
</dbReference>
<dbReference type="EMBL" id="JASNWA010000006">
    <property type="protein sequence ID" value="KAK3174041.1"/>
    <property type="molecule type" value="Genomic_DNA"/>
</dbReference>
<dbReference type="Gene3D" id="3.40.50.1820">
    <property type="entry name" value="alpha/beta hydrolase"/>
    <property type="match status" value="1"/>
</dbReference>
<reference evidence="4" key="1">
    <citation type="submission" date="2022-11" db="EMBL/GenBank/DDBJ databases">
        <title>Chromosomal genome sequence assembly and mating type (MAT) locus characterization of the leprose asexual lichenized fungus Lepraria neglecta (Nyl.) Erichsen.</title>
        <authorList>
            <person name="Allen J.L."/>
            <person name="Pfeffer B."/>
        </authorList>
    </citation>
    <scope>NUCLEOTIDE SEQUENCE</scope>
    <source>
        <strain evidence="4">Allen 5258</strain>
    </source>
</reference>
<name>A0AAD9ZAH2_9LECA</name>
<dbReference type="GO" id="GO:0005737">
    <property type="term" value="C:cytoplasm"/>
    <property type="evidence" value="ECO:0007669"/>
    <property type="project" value="TreeGrafter"/>
</dbReference>
<dbReference type="InterPro" id="IPR005645">
    <property type="entry name" value="FSH-like_dom"/>
</dbReference>
<dbReference type="InterPro" id="IPR050593">
    <property type="entry name" value="LovG"/>
</dbReference>
<organism evidence="4 5">
    <name type="scientific">Lepraria neglecta</name>
    <dbReference type="NCBI Taxonomy" id="209136"/>
    <lineage>
        <taxon>Eukaryota</taxon>
        <taxon>Fungi</taxon>
        <taxon>Dikarya</taxon>
        <taxon>Ascomycota</taxon>
        <taxon>Pezizomycotina</taxon>
        <taxon>Lecanoromycetes</taxon>
        <taxon>OSLEUM clade</taxon>
        <taxon>Lecanoromycetidae</taxon>
        <taxon>Lecanorales</taxon>
        <taxon>Lecanorineae</taxon>
        <taxon>Stereocaulaceae</taxon>
        <taxon>Lepraria</taxon>
    </lineage>
</organism>
<evidence type="ECO:0000313" key="5">
    <source>
        <dbReference type="Proteomes" id="UP001276659"/>
    </source>
</evidence>
<evidence type="ECO:0000259" key="3">
    <source>
        <dbReference type="Pfam" id="PF03959"/>
    </source>
</evidence>
<dbReference type="GO" id="GO:0005634">
    <property type="term" value="C:nucleus"/>
    <property type="evidence" value="ECO:0007669"/>
    <property type="project" value="TreeGrafter"/>
</dbReference>
<feature type="region of interest" description="Disordered" evidence="2">
    <location>
        <begin position="270"/>
        <end position="289"/>
    </location>
</feature>
<protein>
    <recommendedName>
        <fullName evidence="3">Serine hydrolase domain-containing protein</fullName>
    </recommendedName>
</protein>
<dbReference type="PANTHER" id="PTHR48070:SF6">
    <property type="entry name" value="ESTERASE OVCA2"/>
    <property type="match status" value="1"/>
</dbReference>
<dbReference type="AlphaFoldDB" id="A0AAD9ZAH2"/>
<dbReference type="GO" id="GO:0019748">
    <property type="term" value="P:secondary metabolic process"/>
    <property type="evidence" value="ECO:0007669"/>
    <property type="project" value="TreeGrafter"/>
</dbReference>
<accession>A0AAD9ZAH2</accession>
<comment type="caution">
    <text evidence="4">The sequence shown here is derived from an EMBL/GenBank/DDBJ whole genome shotgun (WGS) entry which is preliminary data.</text>
</comment>